<keyword evidence="2" id="KW-0808">Transferase</keyword>
<keyword evidence="1 5" id="KW-0489">Methyltransferase</keyword>
<keyword evidence="6" id="KW-1185">Reference proteome</keyword>
<keyword evidence="3" id="KW-0949">S-adenosyl-L-methionine</keyword>
<feature type="transmembrane region" description="Helical" evidence="4">
    <location>
        <begin position="102"/>
        <end position="124"/>
    </location>
</feature>
<feature type="transmembrane region" description="Helical" evidence="4">
    <location>
        <begin position="51"/>
        <end position="70"/>
    </location>
</feature>
<keyword evidence="4" id="KW-1133">Transmembrane helix</keyword>
<name>A0ABR7A9I4_9BURK</name>
<keyword evidence="4" id="KW-0812">Transmembrane</keyword>
<evidence type="ECO:0000256" key="1">
    <source>
        <dbReference type="ARBA" id="ARBA00022603"/>
    </source>
</evidence>
<evidence type="ECO:0000256" key="4">
    <source>
        <dbReference type="SAM" id="Phobius"/>
    </source>
</evidence>
<evidence type="ECO:0000313" key="5">
    <source>
        <dbReference type="EMBL" id="MBC3933517.1"/>
    </source>
</evidence>
<accession>A0ABR7A9I4</accession>
<evidence type="ECO:0000313" key="6">
    <source>
        <dbReference type="Proteomes" id="UP000654304"/>
    </source>
</evidence>
<dbReference type="Proteomes" id="UP000654304">
    <property type="component" value="Unassembled WGS sequence"/>
</dbReference>
<dbReference type="PANTHER" id="PTHR13610:SF9">
    <property type="entry name" value="FI06469P"/>
    <property type="match status" value="1"/>
</dbReference>
<dbReference type="InterPro" id="IPR029063">
    <property type="entry name" value="SAM-dependent_MTases_sf"/>
</dbReference>
<evidence type="ECO:0000256" key="2">
    <source>
        <dbReference type="ARBA" id="ARBA00022679"/>
    </source>
</evidence>
<dbReference type="GO" id="GO:0032259">
    <property type="term" value="P:methylation"/>
    <property type="evidence" value="ECO:0007669"/>
    <property type="project" value="UniProtKB-KW"/>
</dbReference>
<reference evidence="5 6" key="1">
    <citation type="submission" date="2020-08" db="EMBL/GenBank/DDBJ databases">
        <title>Novel species isolated from subtropical streams in China.</title>
        <authorList>
            <person name="Lu H."/>
        </authorList>
    </citation>
    <scope>NUCLEOTIDE SEQUENCE [LARGE SCALE GENOMIC DNA]</scope>
    <source>
        <strain evidence="5 6">CY22W</strain>
    </source>
</reference>
<organism evidence="5 6">
    <name type="scientific">Undibacterium curvum</name>
    <dbReference type="NCBI Taxonomy" id="2762294"/>
    <lineage>
        <taxon>Bacteria</taxon>
        <taxon>Pseudomonadati</taxon>
        <taxon>Pseudomonadota</taxon>
        <taxon>Betaproteobacteria</taxon>
        <taxon>Burkholderiales</taxon>
        <taxon>Oxalobacteraceae</taxon>
        <taxon>Undibacterium</taxon>
    </lineage>
</organism>
<dbReference type="Gene3D" id="3.40.50.150">
    <property type="entry name" value="Vaccinia Virus protein VP39"/>
    <property type="match status" value="1"/>
</dbReference>
<evidence type="ECO:0000256" key="3">
    <source>
        <dbReference type="ARBA" id="ARBA00022691"/>
    </source>
</evidence>
<feature type="transmembrane region" description="Helical" evidence="4">
    <location>
        <begin position="145"/>
        <end position="162"/>
    </location>
</feature>
<dbReference type="RefSeq" id="WP_186905090.1">
    <property type="nucleotide sequence ID" value="NZ_JACOGD010000012.1"/>
</dbReference>
<feature type="transmembrane region" description="Helical" evidence="4">
    <location>
        <begin position="77"/>
        <end position="96"/>
    </location>
</feature>
<proteinExistence type="predicted"/>
<dbReference type="SUPFAM" id="SSF53335">
    <property type="entry name" value="S-adenosyl-L-methionine-dependent methyltransferases"/>
    <property type="match status" value="1"/>
</dbReference>
<gene>
    <name evidence="5" type="ORF">H8K43_17695</name>
</gene>
<protein>
    <submittedName>
        <fullName evidence="5">Class I SAM-dependent methyltransferase</fullName>
    </submittedName>
</protein>
<comment type="caution">
    <text evidence="5">The sequence shown here is derived from an EMBL/GenBank/DDBJ whole genome shotgun (WGS) entry which is preliminary data.</text>
</comment>
<dbReference type="EMBL" id="JACOGD010000012">
    <property type="protein sequence ID" value="MBC3933517.1"/>
    <property type="molecule type" value="Genomic_DNA"/>
</dbReference>
<feature type="transmembrane region" description="Helical" evidence="4">
    <location>
        <begin position="20"/>
        <end position="45"/>
    </location>
</feature>
<dbReference type="InterPro" id="IPR026170">
    <property type="entry name" value="FAM173A/B"/>
</dbReference>
<dbReference type="GO" id="GO:0008168">
    <property type="term" value="F:methyltransferase activity"/>
    <property type="evidence" value="ECO:0007669"/>
    <property type="project" value="UniProtKB-KW"/>
</dbReference>
<sequence>MLKFRFLFDLFKLTPDRRPVIPVTLVALLIQLICFFLVLVSVNLIHRTLNVPIYPLYFVIALSCAASLAACILRLDWWWCVIEALFPWLVCLATSLQLNPQLYLILFLLLFAICGATLFSRVPYYPSPERAVEMLAQQLSPEKSLAVLDVGSGFGGVLFGLAEKFPRFRYAGIELALFPFIVSWCRAKLRRETNVRIHFGNYEEIDLAAFDVVYAYLSPVVMSDLWGKVQQEMLPGTIFISYEFVVHGRKPDFAIQCGYEEIYLYGWKM</sequence>
<dbReference type="PANTHER" id="PTHR13610">
    <property type="entry name" value="METHYLTRANSFERASE DOMAIN-CONTAINING PROTEIN"/>
    <property type="match status" value="1"/>
</dbReference>
<keyword evidence="4" id="KW-0472">Membrane</keyword>